<evidence type="ECO:0000256" key="1">
    <source>
        <dbReference type="SAM" id="MobiDB-lite"/>
    </source>
</evidence>
<name>A0ABM1MHW7_NICVS</name>
<dbReference type="Gene3D" id="1.20.1250.20">
    <property type="entry name" value="MFS general substrate transporter like domains"/>
    <property type="match status" value="2"/>
</dbReference>
<feature type="compositionally biased region" description="Polar residues" evidence="1">
    <location>
        <begin position="9"/>
        <end position="24"/>
    </location>
</feature>
<sequence length="493" mass="53910">MDVEVNESFLKTNGQKHQVTTNGNKAKERFEDDDQDVPPPDGGTRALLVMFGSFFCNGILFGVINTYSVLYNEIYENLNAQNVTDASSKAALVGSLAMGTTFMVSPVAGVLTDAIGIRVTTFLGGFIASGGMLLSSFCSDNVYALYVTYGVMYGLGCALAYTPSLAILGHYYKRYMGIVNGVVTAGSSVFTMALPHIIDGVLKGAGMVWTLRLLALLAAGIMGAATFFKPIQKKKKQTKIELKSIVNLDIFRNKRYLFWSIVLPLSLFGYFVPYVHMLKFVKENFSSGEDGKWPVICIGITSGIGRLVFGYISDLPKVNRILMQQASLLVIGGVSIALPSTKGSFPTLIFMTLLLGLFDGCFISMLGPIAFDLCGQKGATQAIGMLLGLCSIPLTLGPYIAGIMYDHTSSYDLAFRLAGIPPILGCCLLFFMRCLETPSPKHHQQNGKLPEKCQLDDNSSGRTCLFSHSEMSKRIWFDRKRHSEQRCYSYSIL</sequence>
<feature type="transmembrane region" description="Helical" evidence="2">
    <location>
        <begin position="47"/>
        <end position="70"/>
    </location>
</feature>
<keyword evidence="3" id="KW-1185">Reference proteome</keyword>
<organism evidence="3 4">
    <name type="scientific">Nicrophorus vespilloides</name>
    <name type="common">Boreal carrion beetle</name>
    <dbReference type="NCBI Taxonomy" id="110193"/>
    <lineage>
        <taxon>Eukaryota</taxon>
        <taxon>Metazoa</taxon>
        <taxon>Ecdysozoa</taxon>
        <taxon>Arthropoda</taxon>
        <taxon>Hexapoda</taxon>
        <taxon>Insecta</taxon>
        <taxon>Pterygota</taxon>
        <taxon>Neoptera</taxon>
        <taxon>Endopterygota</taxon>
        <taxon>Coleoptera</taxon>
        <taxon>Polyphaga</taxon>
        <taxon>Staphyliniformia</taxon>
        <taxon>Silphidae</taxon>
        <taxon>Nicrophorinae</taxon>
        <taxon>Nicrophorus</taxon>
    </lineage>
</organism>
<dbReference type="PANTHER" id="PTHR11360:SF312">
    <property type="entry name" value="KARMOISIN, ISOFORM B"/>
    <property type="match status" value="1"/>
</dbReference>
<dbReference type="InterPro" id="IPR036259">
    <property type="entry name" value="MFS_trans_sf"/>
</dbReference>
<evidence type="ECO:0000313" key="3">
    <source>
        <dbReference type="Proteomes" id="UP000695000"/>
    </source>
</evidence>
<proteinExistence type="predicted"/>
<keyword evidence="2" id="KW-0812">Transmembrane</keyword>
<feature type="transmembrane region" description="Helical" evidence="2">
    <location>
        <begin position="90"/>
        <end position="112"/>
    </location>
</feature>
<feature type="transmembrane region" description="Helical" evidence="2">
    <location>
        <begin position="175"/>
        <end position="197"/>
    </location>
</feature>
<feature type="transmembrane region" description="Helical" evidence="2">
    <location>
        <begin position="321"/>
        <end position="341"/>
    </location>
</feature>
<feature type="transmembrane region" description="Helical" evidence="2">
    <location>
        <begin position="209"/>
        <end position="228"/>
    </location>
</feature>
<dbReference type="SUPFAM" id="SSF103473">
    <property type="entry name" value="MFS general substrate transporter"/>
    <property type="match status" value="1"/>
</dbReference>
<feature type="transmembrane region" description="Helical" evidence="2">
    <location>
        <begin position="347"/>
        <end position="371"/>
    </location>
</feature>
<dbReference type="GeneID" id="108560945"/>
<dbReference type="Pfam" id="PF07690">
    <property type="entry name" value="MFS_1"/>
    <property type="match status" value="1"/>
</dbReference>
<dbReference type="PANTHER" id="PTHR11360">
    <property type="entry name" value="MONOCARBOXYLATE TRANSPORTER"/>
    <property type="match status" value="1"/>
</dbReference>
<feature type="transmembrane region" description="Helical" evidence="2">
    <location>
        <begin position="293"/>
        <end position="309"/>
    </location>
</feature>
<feature type="region of interest" description="Disordered" evidence="1">
    <location>
        <begin position="1"/>
        <end position="39"/>
    </location>
</feature>
<gene>
    <name evidence="4" type="primary">LOC108560945</name>
</gene>
<dbReference type="InterPro" id="IPR050327">
    <property type="entry name" value="Proton-linked_MCT"/>
</dbReference>
<evidence type="ECO:0000256" key="2">
    <source>
        <dbReference type="SAM" id="Phobius"/>
    </source>
</evidence>
<reference evidence="4" key="1">
    <citation type="submission" date="2025-08" db="UniProtKB">
        <authorList>
            <consortium name="RefSeq"/>
        </authorList>
    </citation>
    <scope>IDENTIFICATION</scope>
    <source>
        <tissue evidence="4">Whole Larva</tissue>
    </source>
</reference>
<feature type="transmembrane region" description="Helical" evidence="2">
    <location>
        <begin position="143"/>
        <end position="168"/>
    </location>
</feature>
<dbReference type="Proteomes" id="UP000695000">
    <property type="component" value="Unplaced"/>
</dbReference>
<accession>A0ABM1MHW7</accession>
<feature type="transmembrane region" description="Helical" evidence="2">
    <location>
        <begin position="413"/>
        <end position="432"/>
    </location>
</feature>
<dbReference type="RefSeq" id="XP_017774167.1">
    <property type="nucleotide sequence ID" value="XM_017918678.1"/>
</dbReference>
<evidence type="ECO:0000313" key="4">
    <source>
        <dbReference type="RefSeq" id="XP_017774167.1"/>
    </source>
</evidence>
<dbReference type="InterPro" id="IPR011701">
    <property type="entry name" value="MFS"/>
</dbReference>
<feature type="transmembrane region" description="Helical" evidence="2">
    <location>
        <begin position="383"/>
        <end position="401"/>
    </location>
</feature>
<keyword evidence="2" id="KW-1133">Transmembrane helix</keyword>
<protein>
    <submittedName>
        <fullName evidence="4">Monocarboxylate transporter 10 isoform X1</fullName>
    </submittedName>
</protein>
<feature type="transmembrane region" description="Helical" evidence="2">
    <location>
        <begin position="256"/>
        <end position="273"/>
    </location>
</feature>
<keyword evidence="2" id="KW-0472">Membrane</keyword>